<proteinExistence type="predicted"/>
<reference evidence="2 3" key="1">
    <citation type="journal article" date="2020" name="IScience">
        <title>Genome Sequencing of the Endangered Kingdonia uniflora (Circaeasteraceae, Ranunculales) Reveals Potential Mechanisms of Evolutionary Specialization.</title>
        <authorList>
            <person name="Sun Y."/>
            <person name="Deng T."/>
            <person name="Zhang A."/>
            <person name="Moore M.J."/>
            <person name="Landis J.B."/>
            <person name="Lin N."/>
            <person name="Zhang H."/>
            <person name="Zhang X."/>
            <person name="Huang J."/>
            <person name="Zhang X."/>
            <person name="Sun H."/>
            <person name="Wang H."/>
        </authorList>
    </citation>
    <scope>NUCLEOTIDE SEQUENCE [LARGE SCALE GENOMIC DNA]</scope>
    <source>
        <strain evidence="2">TB1705</strain>
        <tissue evidence="2">Leaf</tissue>
    </source>
</reference>
<protein>
    <recommendedName>
        <fullName evidence="4">DUF295 domain-containing protein</fullName>
    </recommendedName>
</protein>
<feature type="compositionally biased region" description="Basic residues" evidence="1">
    <location>
        <begin position="88"/>
        <end position="103"/>
    </location>
</feature>
<evidence type="ECO:0000313" key="3">
    <source>
        <dbReference type="Proteomes" id="UP000541444"/>
    </source>
</evidence>
<name>A0A7J7LJM3_9MAGN</name>
<evidence type="ECO:0008006" key="4">
    <source>
        <dbReference type="Google" id="ProtNLM"/>
    </source>
</evidence>
<feature type="region of interest" description="Disordered" evidence="1">
    <location>
        <begin position="71"/>
        <end position="110"/>
    </location>
</feature>
<dbReference type="Pfam" id="PF07145">
    <property type="entry name" value="PAM2"/>
    <property type="match status" value="1"/>
</dbReference>
<dbReference type="InterPro" id="IPR009818">
    <property type="entry name" value="PAM2_motif"/>
</dbReference>
<keyword evidence="3" id="KW-1185">Reference proteome</keyword>
<evidence type="ECO:0000256" key="1">
    <source>
        <dbReference type="SAM" id="MobiDB-lite"/>
    </source>
</evidence>
<dbReference type="Proteomes" id="UP000541444">
    <property type="component" value="Unassembled WGS sequence"/>
</dbReference>
<feature type="compositionally biased region" description="Polar residues" evidence="1">
    <location>
        <begin position="76"/>
        <end position="85"/>
    </location>
</feature>
<dbReference type="EMBL" id="JACGCM010002238">
    <property type="protein sequence ID" value="KAF6142837.1"/>
    <property type="molecule type" value="Genomic_DNA"/>
</dbReference>
<accession>A0A7J7LJM3</accession>
<dbReference type="AlphaFoldDB" id="A0A7J7LJM3"/>
<feature type="region of interest" description="Disordered" evidence="1">
    <location>
        <begin position="1"/>
        <end position="39"/>
    </location>
</feature>
<comment type="caution">
    <text evidence="2">The sequence shown here is derived from an EMBL/GenBank/DDBJ whole genome shotgun (WGS) entry which is preliminary data.</text>
</comment>
<dbReference type="OrthoDB" id="1710219at2759"/>
<gene>
    <name evidence="2" type="ORF">GIB67_002701</name>
</gene>
<evidence type="ECO:0000313" key="2">
    <source>
        <dbReference type="EMBL" id="KAF6142837.1"/>
    </source>
</evidence>
<sequence length="252" mass="28529">MAAVAETGMIVDSGGGDDQFQHHRSSSLPPPSCDPKSEFQRDVRELVDLLSKLNPSAKEFFPSSYSPDRQVGLMNGSVNGSNDGSLSYRRKKHNHNQGRRRLGGRAPRAQRDDSIRRTVYVSEIDQHKYSADESSFLWAIRSLRSNWRCYFLTVDNNVGSYRHLSIEVRSLRKRSLLFIQENSLSILASDHPGLKQSIYFITGGDEMCCGIFSMADDSIEYLPYNLESPYSDAIWIKLSWLGYTTINFLTIG</sequence>
<organism evidence="2 3">
    <name type="scientific">Kingdonia uniflora</name>
    <dbReference type="NCBI Taxonomy" id="39325"/>
    <lineage>
        <taxon>Eukaryota</taxon>
        <taxon>Viridiplantae</taxon>
        <taxon>Streptophyta</taxon>
        <taxon>Embryophyta</taxon>
        <taxon>Tracheophyta</taxon>
        <taxon>Spermatophyta</taxon>
        <taxon>Magnoliopsida</taxon>
        <taxon>Ranunculales</taxon>
        <taxon>Circaeasteraceae</taxon>
        <taxon>Kingdonia</taxon>
    </lineage>
</organism>